<name>A0A485KVH3_9STRA</name>
<organism evidence="3 4">
    <name type="scientific">Aphanomyces stellatus</name>
    <dbReference type="NCBI Taxonomy" id="120398"/>
    <lineage>
        <taxon>Eukaryota</taxon>
        <taxon>Sar</taxon>
        <taxon>Stramenopiles</taxon>
        <taxon>Oomycota</taxon>
        <taxon>Saprolegniomycetes</taxon>
        <taxon>Saprolegniales</taxon>
        <taxon>Verrucalvaceae</taxon>
        <taxon>Aphanomyces</taxon>
    </lineage>
</organism>
<protein>
    <submittedName>
        <fullName evidence="3">Aste57867_12422 protein</fullName>
    </submittedName>
</protein>
<gene>
    <name evidence="3" type="primary">Aste57867_12422</name>
    <name evidence="2" type="ORF">As57867_012376</name>
    <name evidence="3" type="ORF">ASTE57867_12422</name>
</gene>
<proteinExistence type="predicted"/>
<feature type="domain" description="Protein kinase" evidence="1">
    <location>
        <begin position="1"/>
        <end position="225"/>
    </location>
</feature>
<dbReference type="Gene3D" id="1.10.510.10">
    <property type="entry name" value="Transferase(Phosphotransferase) domain 1"/>
    <property type="match status" value="1"/>
</dbReference>
<dbReference type="PROSITE" id="PS50011">
    <property type="entry name" value="PROTEIN_KINASE_DOM"/>
    <property type="match status" value="1"/>
</dbReference>
<evidence type="ECO:0000313" key="2">
    <source>
        <dbReference type="EMBL" id="KAF0696847.1"/>
    </source>
</evidence>
<reference evidence="2" key="2">
    <citation type="submission" date="2019-06" db="EMBL/GenBank/DDBJ databases">
        <title>Genomics analysis of Aphanomyces spp. identifies a new class of oomycete effector associated with host adaptation.</title>
        <authorList>
            <person name="Gaulin E."/>
        </authorList>
    </citation>
    <scope>NUCLEOTIDE SEQUENCE</scope>
    <source>
        <strain evidence="2">CBS 578.67</strain>
    </source>
</reference>
<dbReference type="GO" id="GO:0005524">
    <property type="term" value="F:ATP binding"/>
    <property type="evidence" value="ECO:0007669"/>
    <property type="project" value="InterPro"/>
</dbReference>
<evidence type="ECO:0000313" key="4">
    <source>
        <dbReference type="Proteomes" id="UP000332933"/>
    </source>
</evidence>
<evidence type="ECO:0000259" key="1">
    <source>
        <dbReference type="PROSITE" id="PS50011"/>
    </source>
</evidence>
<evidence type="ECO:0000313" key="3">
    <source>
        <dbReference type="EMBL" id="VFT89273.1"/>
    </source>
</evidence>
<dbReference type="OrthoDB" id="66170at2759"/>
<dbReference type="InterPro" id="IPR011009">
    <property type="entry name" value="Kinase-like_dom_sf"/>
</dbReference>
<dbReference type="Proteomes" id="UP000332933">
    <property type="component" value="Unassembled WGS sequence"/>
</dbReference>
<dbReference type="EMBL" id="VJMH01005367">
    <property type="protein sequence ID" value="KAF0696847.1"/>
    <property type="molecule type" value="Genomic_DNA"/>
</dbReference>
<dbReference type="EMBL" id="CAADRA010005388">
    <property type="protein sequence ID" value="VFT89273.1"/>
    <property type="molecule type" value="Genomic_DNA"/>
</dbReference>
<dbReference type="InterPro" id="IPR000719">
    <property type="entry name" value="Prot_kinase_dom"/>
</dbReference>
<dbReference type="SUPFAM" id="SSF56112">
    <property type="entry name" value="Protein kinase-like (PK-like)"/>
    <property type="match status" value="1"/>
</dbReference>
<accession>A0A485KVH3</accession>
<sequence>MSKPIVRGQVRSMGAATFDTNNCFVIITEHGLANCKDRLPRLQQNDFQSFICLKEILDASGVFHDLGYLHGDIKLEDVVYFGDEVGYMLIDFDNTAKLGTPMAKHYTEQYYPPKIAKYILGHSTELQASMALDVWWAAVLVLHVFVKPGDMKEFINITNADILTTIASSDISFQASIDAADLIGRKKKILAKCLSIDPARFAQRPSVPLAEAEDNDEGIWSHETLRSQA</sequence>
<dbReference type="GO" id="GO:0004672">
    <property type="term" value="F:protein kinase activity"/>
    <property type="evidence" value="ECO:0007669"/>
    <property type="project" value="InterPro"/>
</dbReference>
<reference evidence="3 4" key="1">
    <citation type="submission" date="2019-03" db="EMBL/GenBank/DDBJ databases">
        <authorList>
            <person name="Gaulin E."/>
            <person name="Dumas B."/>
        </authorList>
    </citation>
    <scope>NUCLEOTIDE SEQUENCE [LARGE SCALE GENOMIC DNA]</scope>
    <source>
        <strain evidence="3">CBS 568.67</strain>
    </source>
</reference>
<keyword evidence="4" id="KW-1185">Reference proteome</keyword>
<dbReference type="AlphaFoldDB" id="A0A485KVH3"/>